<gene>
    <name evidence="1" type="ORF">GCM10011395_05740</name>
</gene>
<dbReference type="InterPro" id="IPR027417">
    <property type="entry name" value="P-loop_NTPase"/>
</dbReference>
<keyword evidence="1" id="KW-0418">Kinase</keyword>
<comment type="caution">
    <text evidence="1">The sequence shown here is derived from an EMBL/GenBank/DDBJ whole genome shotgun (WGS) entry which is preliminary data.</text>
</comment>
<keyword evidence="1" id="KW-0808">Transferase</keyword>
<organism evidence="1 2">
    <name type="scientific">Sphingomonas psychrolutea</name>
    <dbReference type="NCBI Taxonomy" id="1259676"/>
    <lineage>
        <taxon>Bacteria</taxon>
        <taxon>Pseudomonadati</taxon>
        <taxon>Pseudomonadota</taxon>
        <taxon>Alphaproteobacteria</taxon>
        <taxon>Sphingomonadales</taxon>
        <taxon>Sphingomonadaceae</taxon>
        <taxon>Sphingomonas</taxon>
    </lineage>
</organism>
<dbReference type="GO" id="GO:0016301">
    <property type="term" value="F:kinase activity"/>
    <property type="evidence" value="ECO:0007669"/>
    <property type="project" value="UniProtKB-KW"/>
</dbReference>
<reference evidence="2" key="1">
    <citation type="journal article" date="2019" name="Int. J. Syst. Evol. Microbiol.">
        <title>The Global Catalogue of Microorganisms (GCM) 10K type strain sequencing project: providing services to taxonomists for standard genome sequencing and annotation.</title>
        <authorList>
            <consortium name="The Broad Institute Genomics Platform"/>
            <consortium name="The Broad Institute Genome Sequencing Center for Infectious Disease"/>
            <person name="Wu L."/>
            <person name="Ma J."/>
        </authorList>
    </citation>
    <scope>NUCLEOTIDE SEQUENCE [LARGE SCALE GENOMIC DNA]</scope>
    <source>
        <strain evidence="2">CGMCC 1.10106</strain>
    </source>
</reference>
<dbReference type="EMBL" id="BMDW01000003">
    <property type="protein sequence ID" value="GGA38304.1"/>
    <property type="molecule type" value="Genomic_DNA"/>
</dbReference>
<evidence type="ECO:0000313" key="2">
    <source>
        <dbReference type="Proteomes" id="UP000618591"/>
    </source>
</evidence>
<protein>
    <submittedName>
        <fullName evidence="1">HPr kinase</fullName>
    </submittedName>
</protein>
<dbReference type="Gene3D" id="3.40.50.300">
    <property type="entry name" value="P-loop containing nucleotide triphosphate hydrolases"/>
    <property type="match status" value="1"/>
</dbReference>
<dbReference type="Proteomes" id="UP000618591">
    <property type="component" value="Unassembled WGS sequence"/>
</dbReference>
<sequence length="316" mass="34993">MIHCALPAAHRSRLDPRQDHFDYRVFGLKVRSEIRLSALIPTPIDSADVEIRLGAVPKHQSVEPLGLYVDTDGPILNIANVGRFLIANGNEIIVEPHAQASARNVELYLLGSAFGAILHHRHLLPLHANAIEINGRAIAFMGHSGAGKSTLAAWFADHGYRILSDDVCVVDFDSAGIAYARAGIPRLRLWKDALKVRGISETGLTRSFDGQDKFDMPIIGSGSHDPVRLDAIYLLGKNIGATDQLMIEQVSGMAAVEAISVNTYRGSFVPLIGDRIRHIKDCLKLTQLVKVCKFNRQWDHRHFERDVRLFLSSEFP</sequence>
<evidence type="ECO:0000313" key="1">
    <source>
        <dbReference type="EMBL" id="GGA38304.1"/>
    </source>
</evidence>
<keyword evidence="2" id="KW-1185">Reference proteome</keyword>
<name>A0ABQ1G7M4_9SPHN</name>
<dbReference type="SUPFAM" id="SSF53795">
    <property type="entry name" value="PEP carboxykinase-like"/>
    <property type="match status" value="1"/>
</dbReference>
<proteinExistence type="predicted"/>
<dbReference type="RefSeq" id="WP_188445365.1">
    <property type="nucleotide sequence ID" value="NZ_BMDW01000003.1"/>
</dbReference>
<accession>A0ABQ1G7M4</accession>